<protein>
    <submittedName>
        <fullName evidence="3">Uncharacterized protein</fullName>
    </submittedName>
</protein>
<keyword evidence="1" id="KW-1133">Transmembrane helix</keyword>
<feature type="chain" id="PRO_5020305981" evidence="2">
    <location>
        <begin position="26"/>
        <end position="207"/>
    </location>
</feature>
<evidence type="ECO:0000256" key="2">
    <source>
        <dbReference type="SAM" id="SignalP"/>
    </source>
</evidence>
<name>A0A4P7D3M6_9BURK</name>
<accession>A0A4P7D3M6</accession>
<dbReference type="EMBL" id="CP038150">
    <property type="protein sequence ID" value="QBR01192.1"/>
    <property type="molecule type" value="Genomic_DNA"/>
</dbReference>
<gene>
    <name evidence="3" type="ORF">E1956_28680</name>
</gene>
<sequence>MARVLCLLALVAAMMAMSALMFALAAPGKAVAVTDPPVAAADVLEAIPGSETANDALANSNAGDSTAELNIQAAQGLVIPAPLRQVLIGDNASQALLDAWLGSVPRSDRQSFVNELSGVVTRAGQHAAAWEWDDRERYIAAAMNQYARIKIERIGSAESAIEAVDNRIGQFRTSLGTLLAVAGFLTLLLVLISIERNTRHLRLERKG</sequence>
<reference evidence="3 4" key="1">
    <citation type="submission" date="2019-03" db="EMBL/GenBank/DDBJ databases">
        <title>Paraburkholderia sp. 7MH5, isolated from subtropical forest soil.</title>
        <authorList>
            <person name="Gao Z.-H."/>
            <person name="Qiu L.-H."/>
        </authorList>
    </citation>
    <scope>NUCLEOTIDE SEQUENCE [LARGE SCALE GENOMIC DNA]</scope>
    <source>
        <strain evidence="3 4">7MH5</strain>
    </source>
</reference>
<keyword evidence="1" id="KW-0472">Membrane</keyword>
<feature type="signal peptide" evidence="2">
    <location>
        <begin position="1"/>
        <end position="25"/>
    </location>
</feature>
<organism evidence="3 4">
    <name type="scientific">Paraburkholderia pallida</name>
    <dbReference type="NCBI Taxonomy" id="2547399"/>
    <lineage>
        <taxon>Bacteria</taxon>
        <taxon>Pseudomonadati</taxon>
        <taxon>Pseudomonadota</taxon>
        <taxon>Betaproteobacteria</taxon>
        <taxon>Burkholderiales</taxon>
        <taxon>Burkholderiaceae</taxon>
        <taxon>Paraburkholderia</taxon>
    </lineage>
</organism>
<evidence type="ECO:0000256" key="1">
    <source>
        <dbReference type="SAM" id="Phobius"/>
    </source>
</evidence>
<proteinExistence type="predicted"/>
<evidence type="ECO:0000313" key="4">
    <source>
        <dbReference type="Proteomes" id="UP000295727"/>
    </source>
</evidence>
<dbReference type="KEGG" id="ppai:E1956_28680"/>
<keyword evidence="4" id="KW-1185">Reference proteome</keyword>
<evidence type="ECO:0000313" key="3">
    <source>
        <dbReference type="EMBL" id="QBR01192.1"/>
    </source>
</evidence>
<feature type="transmembrane region" description="Helical" evidence="1">
    <location>
        <begin position="175"/>
        <end position="194"/>
    </location>
</feature>
<keyword evidence="1" id="KW-0812">Transmembrane</keyword>
<dbReference type="Proteomes" id="UP000295727">
    <property type="component" value="Chromosome 3"/>
</dbReference>
<dbReference type="OrthoDB" id="9097468at2"/>
<dbReference type="AlphaFoldDB" id="A0A4P7D3M6"/>
<keyword evidence="2" id="KW-0732">Signal</keyword>